<dbReference type="RefSeq" id="WP_277445544.1">
    <property type="nucleotide sequence ID" value="NZ_JAKOAV010000057.1"/>
</dbReference>
<dbReference type="Proteomes" id="UP001154312">
    <property type="component" value="Unassembled WGS sequence"/>
</dbReference>
<name>A0A9X4H7S3_9FIRM</name>
<proteinExistence type="predicted"/>
<keyword evidence="2" id="KW-1185">Reference proteome</keyword>
<sequence length="150" mass="16482">MRNAKKAGLLLGTCLEPVEPEHSTEELVEKILITREVHPVFSRAARRISIPGSQLEKHGMASELRMTQILAVVRLAMGHDVAGNCTHEPCVSGAMAGANLLWAEAGSNPRDMASDTENSRGFSPVRCREIFNEAEWPILDGPSRFFSRVD</sequence>
<evidence type="ECO:0000313" key="1">
    <source>
        <dbReference type="EMBL" id="MDF9410004.1"/>
    </source>
</evidence>
<comment type="caution">
    <text evidence="1">The sequence shown here is derived from an EMBL/GenBank/DDBJ whole genome shotgun (WGS) entry which is preliminary data.</text>
</comment>
<dbReference type="EMBL" id="JAKOAV010000057">
    <property type="protein sequence ID" value="MDF9410004.1"/>
    <property type="molecule type" value="Genomic_DNA"/>
</dbReference>
<dbReference type="AlphaFoldDB" id="A0A9X4H7S3"/>
<organism evidence="1 2">
    <name type="scientific">Pelotomaculum isophthalicicum JI</name>
    <dbReference type="NCBI Taxonomy" id="947010"/>
    <lineage>
        <taxon>Bacteria</taxon>
        <taxon>Bacillati</taxon>
        <taxon>Bacillota</taxon>
        <taxon>Clostridia</taxon>
        <taxon>Eubacteriales</taxon>
        <taxon>Desulfotomaculaceae</taxon>
        <taxon>Pelotomaculum</taxon>
    </lineage>
</organism>
<protein>
    <submittedName>
        <fullName evidence="1">Uncharacterized protein</fullName>
    </submittedName>
</protein>
<accession>A0A9X4H7S3</accession>
<reference evidence="1" key="1">
    <citation type="submission" date="2022-02" db="EMBL/GenBank/DDBJ databases">
        <authorList>
            <person name="Leng L."/>
        </authorList>
    </citation>
    <scope>NUCLEOTIDE SEQUENCE</scope>
    <source>
        <strain evidence="1">JI</strain>
    </source>
</reference>
<gene>
    <name evidence="1" type="ORF">L7E55_16905</name>
</gene>
<evidence type="ECO:0000313" key="2">
    <source>
        <dbReference type="Proteomes" id="UP001154312"/>
    </source>
</evidence>